<dbReference type="Proteomes" id="UP000441336">
    <property type="component" value="Unassembled WGS sequence"/>
</dbReference>
<evidence type="ECO:0000313" key="2">
    <source>
        <dbReference type="Proteomes" id="UP000441336"/>
    </source>
</evidence>
<organism evidence="1 2">
    <name type="scientific">Hymenobacter ginkgonis</name>
    <dbReference type="NCBI Taxonomy" id="2682976"/>
    <lineage>
        <taxon>Bacteria</taxon>
        <taxon>Pseudomonadati</taxon>
        <taxon>Bacteroidota</taxon>
        <taxon>Cytophagia</taxon>
        <taxon>Cytophagales</taxon>
        <taxon>Hymenobacteraceae</taxon>
        <taxon>Hymenobacter</taxon>
    </lineage>
</organism>
<evidence type="ECO:0000313" key="1">
    <source>
        <dbReference type="EMBL" id="MVN78922.1"/>
    </source>
</evidence>
<name>A0A7K1TKM2_9BACT</name>
<dbReference type="InterPro" id="IPR021508">
    <property type="entry name" value="Gp17-like"/>
</dbReference>
<comment type="caution">
    <text evidence="1">The sequence shown here is derived from an EMBL/GenBank/DDBJ whole genome shotgun (WGS) entry which is preliminary data.</text>
</comment>
<proteinExistence type="predicted"/>
<dbReference type="EMBL" id="WQKZ01000008">
    <property type="protein sequence ID" value="MVN78922.1"/>
    <property type="molecule type" value="Genomic_DNA"/>
</dbReference>
<sequence>MEPGALLNSLLSQAPAVVALVGKRIYPLVAPQGTPRPYCCYQLINRGPEAGSSKTCQLGDVARVQLSLFADTYEQLAVLTSAFRTVLDYAEPEPGVSLEIDNQQDHHDPQAACLFRSLDYLVELP</sequence>
<protein>
    <submittedName>
        <fullName evidence="1">DUF3168 domain-containing protein</fullName>
    </submittedName>
</protein>
<gene>
    <name evidence="1" type="ORF">GO988_21545</name>
</gene>
<dbReference type="RefSeq" id="WP_157569541.1">
    <property type="nucleotide sequence ID" value="NZ_WQKZ01000008.1"/>
</dbReference>
<dbReference type="AlphaFoldDB" id="A0A7K1TKM2"/>
<keyword evidence="2" id="KW-1185">Reference proteome</keyword>
<accession>A0A7K1TKM2</accession>
<reference evidence="1 2" key="1">
    <citation type="submission" date="2019-12" db="EMBL/GenBank/DDBJ databases">
        <title>Hymenobacter sp. HMF4947 Genome sequencing and assembly.</title>
        <authorList>
            <person name="Kang H."/>
            <person name="Cha I."/>
            <person name="Kim H."/>
            <person name="Joh K."/>
        </authorList>
    </citation>
    <scope>NUCLEOTIDE SEQUENCE [LARGE SCALE GENOMIC DNA]</scope>
    <source>
        <strain evidence="1 2">HMF4947</strain>
    </source>
</reference>
<dbReference type="Pfam" id="PF11367">
    <property type="entry name" value="Tail_completion_gp17"/>
    <property type="match status" value="1"/>
</dbReference>